<evidence type="ECO:0000256" key="2">
    <source>
        <dbReference type="ARBA" id="ARBA00022723"/>
    </source>
</evidence>
<name>A0A8B6ECB7_MYTGA</name>
<dbReference type="SUPFAM" id="SSF49265">
    <property type="entry name" value="Fibronectin type III"/>
    <property type="match status" value="2"/>
</dbReference>
<feature type="compositionally biased region" description="Basic and acidic residues" evidence="7">
    <location>
        <begin position="106"/>
        <end position="128"/>
    </location>
</feature>
<dbReference type="PANTHER" id="PTHR16897">
    <property type="entry name" value="OS10G0105400 PROTEIN"/>
    <property type="match status" value="1"/>
</dbReference>
<evidence type="ECO:0000313" key="10">
    <source>
        <dbReference type="Proteomes" id="UP000596742"/>
    </source>
</evidence>
<dbReference type="PROSITE" id="PS50809">
    <property type="entry name" value="DM_2"/>
    <property type="match status" value="1"/>
</dbReference>
<feature type="region of interest" description="Disordered" evidence="7">
    <location>
        <begin position="91"/>
        <end position="149"/>
    </location>
</feature>
<dbReference type="GO" id="GO:0046872">
    <property type="term" value="F:metal ion binding"/>
    <property type="evidence" value="ECO:0007669"/>
    <property type="project" value="UniProtKB-KW"/>
</dbReference>
<dbReference type="CDD" id="cd14370">
    <property type="entry name" value="CUE_DMA"/>
    <property type="match status" value="1"/>
</dbReference>
<keyword evidence="5 6" id="KW-0539">Nucleus</keyword>
<dbReference type="PROSITE" id="PS40000">
    <property type="entry name" value="DM_1"/>
    <property type="match status" value="1"/>
</dbReference>
<dbReference type="GO" id="GO:0006355">
    <property type="term" value="P:regulation of DNA-templated transcription"/>
    <property type="evidence" value="ECO:0007669"/>
    <property type="project" value="InterPro"/>
</dbReference>
<keyword evidence="10" id="KW-1185">Reference proteome</keyword>
<evidence type="ECO:0000256" key="3">
    <source>
        <dbReference type="ARBA" id="ARBA00022833"/>
    </source>
</evidence>
<feature type="DNA-binding region" description="DM" evidence="6">
    <location>
        <begin position="20"/>
        <end position="67"/>
    </location>
</feature>
<reference evidence="9" key="1">
    <citation type="submission" date="2018-11" db="EMBL/GenBank/DDBJ databases">
        <authorList>
            <person name="Alioto T."/>
            <person name="Alioto T."/>
        </authorList>
    </citation>
    <scope>NUCLEOTIDE SEQUENCE</scope>
</reference>
<dbReference type="SMART" id="SM00301">
    <property type="entry name" value="DM"/>
    <property type="match status" value="1"/>
</dbReference>
<organism evidence="9 10">
    <name type="scientific">Mytilus galloprovincialis</name>
    <name type="common">Mediterranean mussel</name>
    <dbReference type="NCBI Taxonomy" id="29158"/>
    <lineage>
        <taxon>Eukaryota</taxon>
        <taxon>Metazoa</taxon>
        <taxon>Spiralia</taxon>
        <taxon>Lophotrochozoa</taxon>
        <taxon>Mollusca</taxon>
        <taxon>Bivalvia</taxon>
        <taxon>Autobranchia</taxon>
        <taxon>Pteriomorphia</taxon>
        <taxon>Mytilida</taxon>
        <taxon>Mytiloidea</taxon>
        <taxon>Mytilidae</taxon>
        <taxon>Mytilinae</taxon>
        <taxon>Mytilus</taxon>
    </lineage>
</organism>
<dbReference type="InterPro" id="IPR005173">
    <property type="entry name" value="DMA"/>
</dbReference>
<keyword evidence="3 6" id="KW-0862">Zinc</keyword>
<dbReference type="Gene3D" id="4.10.1040.10">
    <property type="entry name" value="DM DNA-binding domain"/>
    <property type="match status" value="1"/>
</dbReference>
<feature type="domain" description="DM" evidence="8">
    <location>
        <begin position="20"/>
        <end position="67"/>
    </location>
</feature>
<keyword evidence="2 6" id="KW-0479">Metal-binding</keyword>
<dbReference type="GO" id="GO:0043565">
    <property type="term" value="F:sequence-specific DNA binding"/>
    <property type="evidence" value="ECO:0007669"/>
    <property type="project" value="InterPro"/>
</dbReference>
<sequence length="3551" mass="396231">MNPITALYPVTEKGTRKPKCARCRNHGMVSWLKGHKRHCKYKECACAKCNLIAERQRVMAAQVALKRQQAAEDAIALGLRACTSEHGIPVMTQGPLWGSSAITPPEKSKTDEEKQEKGSESGNERRIDSSTPESVDSGDKYHQEETTQYAPATFLPGRLNNLEILERVFPFQRKSVLELVLQGCNGDLVKAIEQFLSTQENMTAQQTCSTIKKDFRHHPYLGSHNFQKNRKFRKDTSRLSGEYQGAKPIPFKWTTPYGTPPNTYLTFHTSLSNFATSINWLHYNAKKKPSSHPTRDITVKNGAIFFPRVLRPWTSASCTGIIIVNHFQFSFILTFFYLNCPGIVNCNYCSYVLKGPEFAPIQSHSNRIWNFTGNHCEKIMDDPTIAFNHAAFYDKSKLHKLENNPNYVGNDIPVYWTNFVGFSTIETSMAAKYLQPPDTRDPDHYVTAFRVGLIVQKLTVSFYKNGIFESSQVKECSGMDRDLPVDSKHCSNQFILSYFPTTLHNDKIMFAVSAENGGYLDVHNRETDGVNRYYYEGNTLVREFEFHWDLVNPYHCSVTQGLGCDAFASVTNDITDNPNIDLSFGGWADDLSGLSYYDYDVYDLGHNGVDLIDGMSVVISQTKIHVDNRANTFIVPRPGAYSLHFFAFDKAGNYKTGRTLFLFDDQSVVDKYEDKQTICSTSSQNTSYQWVVTDTDTLQIIWTDRFINSRHKDNRWLNEVQTFSPSAETSIYEDLYGSRTNKLINNQHGIVDFQVSFQVHSPLLKDSRPLTSVSDIHNQYDILKVNWADGDRLTSTVRALDVLGKFNEDTIIIYRDVTPPVIENLWLTRGDRVNISVHSIEDFTQMTIEWEAYDDHSGLDSIYWKLYDKYGGTEVLHGHEDIITQGGADALEECENMYKSYARGANCYCTPFMGCYHRHFQVKPEIKAHGGLVHNLYKGVHDYDYHIDISVTNKANITTLLTKKITIDISPPHAGVVHDGIVGSPEIDYQQELTIRAYWDQFFDRESGVFFYQYIVGSNCANKEDFDLELTHPNVVETYDTFASETLTSEGTYYFTVIAYNRALEPSDPVCSDGVTIDTSVPSIEQVTVENAIIMGGLIKDTSKYYILGSDRNRRLISNPTTECIDKATLIPDIDLYPLEQYDNGTVVEVNGTVFCQNSTGAPSNIGITLSKSSMMEISWIPVLVPGQIYDYEVGLSSTSGSSAPDLLAFQSTKQHAHYLIMHSNIPDGARFFIVIKTISKSNKEGITSIGPFFVDTTPPDFTGSISLTLSGDYLLATWASDAFVDSEEFYELDYEFSVGHEKYSTDVQGFIPLKEGGGCLITSSPICTAVKIIDLDWYLHGHHTYYISIKVTNTAGLTAIQASSPYIHDVQLPAEGFVLDIDSQDIEDIDFQADKTSIASRWSGFVHPHLDVTYRISIGSTKGGSDIISLKDVGSVTAHKETGLSLEPLKKYFVTVTAVTSAGSIRVSSDGVTIVTENAALPGVMIYDGKPCNMTDFTLNHHEEDHRFPCPDDIDVQMSLNSIKAYWTVPEDIQTYTFDALFAIERRSSLGDMWFPFHGFDYVSTVFDITVDDLTLSPGFMYRVVLKLCANTICFQTISTDGVMVMSSPPATGAITLQHLNLTAGGGTEKLLVTFDQFYDPDIENITEKYDAIPTYEYAITDNSMLGKMYTPWTSITSETTDNHKVSFVVPLTGEMDFSRCKRFTIRGYNKAKHYSIVSTEIKDCAAYNPILINPNIVIDAVGQPDLVDGVGRTIYLTKNDYWTEADQDYTPYKNVISAVWPTLRHRSYTYAVLNAKTIDVTTYYRQINQLTLKDPCDHPDAIKCGSTNSEFMNVEFGDGELVHGTRYTVCVHADPRVIEYEMWTDVLPEVNSCSDGIIVDLTPPVEGRVWIGNIPTVTHQTVTTDMYVNWDGFYDVEEYNNGPHSTGIKEYILGIGTTSGGNDVFPFENVGTVQHKALHGFNLQNGYKYYATIKAVDFANRETTVMSDPVIVDITPPDKSNDPITITNLHITSTTEIEACWKNVFTDLESGIDYFLWSIGSEPGYVDIMSYVTVFEEECDTTDKNNPLDLLDGHYYYINVRAFNKAGLSSLATSWAFQVDTTPPTPGHVYDGDNTVLTGDVKDIDYQTETKVIHVYWEGFHDTHSIIQEYYVSVGTCPQCEDILTEQAVGITNEFTLKDIHLGTGLRYYTTVTACNTASMCTSVTSDGVIIDNSPPIAGHVQDGTGFYDTQYQSMRTYISAKWNGFDDPQSGLQKYEWRAGTSIGGDDIVSVTELHLTEVLALNDLSLSLPVNQKIYLTVRAYNRAGLWTESSSNGFIVDITAPVVSTSLTFAKDYGINGLTQIYRDSMKVEWDIDDPESFIERQYLSISSHIGGEFNLSSIHVNGIARWYVITGLDLHDGVTYYVTLISCNGAEICITSTSPGMFVDSSPPSRGMFAINTDHAVNSDLSRHSDGWMTWTSASLYLAWLGFSDTHSSINHYKVTVGSSYMATDVGKKPDAKYIHSTANEDNGDEGKVQLFKVQTKGLINYDILYVTIWAVNGVGLRSDLIYSAFRRVPGGALELIRRCDSMSCEGHCVCAPQDQKCPSSPSLNSCTDISSNNSNSILLVMDSNGYSSTDLSFTSSANILRGQWIKSQSQGLAPLWYEWSVGYTGFSTPTGIYNLVDEKNWQDGGQFTDGVYITNRDVNLVEHSSYSFYVRVWYTVDSYAVFKSDGITVFSQTPPVASVRGKVVTEKTLGTNVKDQDFIQTGRPMVIDWSGKFLEAENLVQKYKIYLSTYPGGHDIWTGSDELPGSATGYNISRLSLVPCALYFTNVVAYTYSGVHTTVTSDGFIVDVSPPVSGIVYDGIGRSDLEYQNSSDFISARWHGFIDTDSGIKEYRWCVGTMVNPVECSVIGWTNVGLHVSVARNLSSSITQGSKIYSKVYAIDNVGLRSDTAISDGVVIDTTKPVSEKFLHADANLVSNPSFENTSGSELMWEDVNSTDICMLSYIYYPSSWSPEPLACLAVVSSDVNLAKDGRSFLFIRGSAHQRLENIIAGTLYKVSFFSSHLPIWDSVAANKQGFIQLGDHSEIFLIYTKAYRRDNHGDSSREEVSWHKHTYYIKANEDNVNLTIGSADQTTGLLIDDLSVQEVTLDSNDISGGHILGHVVYIHEWGSIHGSWSFSDPESPIIDYSWAIGYAEGGTQIQPFRSVGVMNFGYNNNITLVHNVYIYITVIATNTAGLRGVAYSDPILVDLTPPDINFINDGLSIDEDSWILNEVSAKWEVEDLQSGIKECKWAIGYLPERTDLQIYTTVSGNTGFREFDYSVLEGYTVYSTLSCENNAGLSSVKSTDGVRITEKRPSTDHAEVEVVGISSTQYNPQTGFQGVTDNIRLKWSGFTDNVGIDAYVVDIGGDSLELMFFPTEQDLMYTHFSQMSIASDIQQKLSIQAVNKVFLRSDKVRKDLLVYLDTPQVDATKTVSVLWTENKFMASWEGIFLSDHQLYYEVSAGTHDSGVNILQWQYTNQTSVTFGLPGSVQASSGLKVHITIGAVSTGGFYNFIKGTVILP</sequence>
<dbReference type="EMBL" id="UYJE01004861">
    <property type="protein sequence ID" value="VDI32052.1"/>
    <property type="molecule type" value="Genomic_DNA"/>
</dbReference>
<proteinExistence type="inferred from homology"/>
<evidence type="ECO:0000256" key="6">
    <source>
        <dbReference type="PROSITE-ProRule" id="PRU00070"/>
    </source>
</evidence>
<dbReference type="Proteomes" id="UP000596742">
    <property type="component" value="Unassembled WGS sequence"/>
</dbReference>
<evidence type="ECO:0000313" key="9">
    <source>
        <dbReference type="EMBL" id="VDI32052.1"/>
    </source>
</evidence>
<protein>
    <recommendedName>
        <fullName evidence="8">DM domain-containing protein</fullName>
    </recommendedName>
</protein>
<dbReference type="OrthoDB" id="6061841at2759"/>
<gene>
    <name evidence="9" type="ORF">MGAL_10B093291</name>
</gene>
<comment type="caution">
    <text evidence="9">The sequence shown here is derived from an EMBL/GenBank/DDBJ whole genome shotgun (WGS) entry which is preliminary data.</text>
</comment>
<keyword evidence="4 6" id="KW-0238">DNA-binding</keyword>
<dbReference type="FunFam" id="4.10.1040.10:FF:000001">
    <property type="entry name" value="doublesex- and mab-3-related transcription factor 1"/>
    <property type="match status" value="1"/>
</dbReference>
<dbReference type="SUPFAM" id="SSF82927">
    <property type="entry name" value="Cysteine-rich DNA binding domain, (DM domain)"/>
    <property type="match status" value="1"/>
</dbReference>
<comment type="similarity">
    <text evidence="1">Belongs to the DMRT family.</text>
</comment>
<dbReference type="Pfam" id="PF00751">
    <property type="entry name" value="DM"/>
    <property type="match status" value="1"/>
</dbReference>
<dbReference type="Pfam" id="PF03474">
    <property type="entry name" value="DMA"/>
    <property type="match status" value="1"/>
</dbReference>
<comment type="subcellular location">
    <subcellularLocation>
        <location evidence="6">Nucleus</location>
    </subcellularLocation>
</comment>
<dbReference type="InterPro" id="IPR001275">
    <property type="entry name" value="DM_DNA-bd"/>
</dbReference>
<evidence type="ECO:0000259" key="8">
    <source>
        <dbReference type="PROSITE" id="PS50809"/>
    </source>
</evidence>
<dbReference type="InterPro" id="IPR036116">
    <property type="entry name" value="FN3_sf"/>
</dbReference>
<evidence type="ECO:0000256" key="7">
    <source>
        <dbReference type="SAM" id="MobiDB-lite"/>
    </source>
</evidence>
<evidence type="ECO:0000256" key="5">
    <source>
        <dbReference type="ARBA" id="ARBA00023242"/>
    </source>
</evidence>
<dbReference type="GO" id="GO:0005634">
    <property type="term" value="C:nucleus"/>
    <property type="evidence" value="ECO:0007669"/>
    <property type="project" value="UniProtKB-SubCell"/>
</dbReference>
<evidence type="ECO:0000256" key="1">
    <source>
        <dbReference type="ARBA" id="ARBA00006834"/>
    </source>
</evidence>
<dbReference type="PANTHER" id="PTHR16897:SF2">
    <property type="entry name" value="OS03G0226600 PROTEIN"/>
    <property type="match status" value="1"/>
</dbReference>
<evidence type="ECO:0000256" key="4">
    <source>
        <dbReference type="ARBA" id="ARBA00023125"/>
    </source>
</evidence>
<accession>A0A8B6ECB7</accession>
<dbReference type="InterPro" id="IPR036407">
    <property type="entry name" value="DM_DNA-bd_sf"/>
</dbReference>